<proteinExistence type="predicted"/>
<evidence type="ECO:0008006" key="3">
    <source>
        <dbReference type="Google" id="ProtNLM"/>
    </source>
</evidence>
<keyword evidence="2" id="KW-1185">Reference proteome</keyword>
<dbReference type="Proteomes" id="UP001187471">
    <property type="component" value="Unassembled WGS sequence"/>
</dbReference>
<dbReference type="AlphaFoldDB" id="A0AA88UUU7"/>
<accession>A0AA88UUU7</accession>
<dbReference type="EMBL" id="JAVXUO010000192">
    <property type="protein sequence ID" value="KAK2994543.1"/>
    <property type="molecule type" value="Genomic_DNA"/>
</dbReference>
<sequence>MKALSGKKPEKMDADDWKECEAKAVSTIRLSLAPEVKYSVLKETSTLSMWSKLEKIYISKSLTNRLYLKKKLYQLRMDDGSDIRDHVNTFNKITIELLKVEVKIDEEDLAIIFLHHFHPLRRP</sequence>
<name>A0AA88UUU7_9ASTE</name>
<evidence type="ECO:0000313" key="2">
    <source>
        <dbReference type="Proteomes" id="UP001187471"/>
    </source>
</evidence>
<gene>
    <name evidence="1" type="ORF">RJ640_012542</name>
</gene>
<dbReference type="Pfam" id="PF14223">
    <property type="entry name" value="Retrotran_gag_2"/>
    <property type="match status" value="1"/>
</dbReference>
<evidence type="ECO:0000313" key="1">
    <source>
        <dbReference type="EMBL" id="KAK2994543.1"/>
    </source>
</evidence>
<reference evidence="1" key="1">
    <citation type="submission" date="2022-12" db="EMBL/GenBank/DDBJ databases">
        <title>Draft genome assemblies for two species of Escallonia (Escalloniales).</title>
        <authorList>
            <person name="Chanderbali A."/>
            <person name="Dervinis C."/>
            <person name="Anghel I."/>
            <person name="Soltis D."/>
            <person name="Soltis P."/>
            <person name="Zapata F."/>
        </authorList>
    </citation>
    <scope>NUCLEOTIDE SEQUENCE</scope>
    <source>
        <strain evidence="1">UCBG92.1500</strain>
        <tissue evidence="1">Leaf</tissue>
    </source>
</reference>
<organism evidence="1 2">
    <name type="scientific">Escallonia rubra</name>
    <dbReference type="NCBI Taxonomy" id="112253"/>
    <lineage>
        <taxon>Eukaryota</taxon>
        <taxon>Viridiplantae</taxon>
        <taxon>Streptophyta</taxon>
        <taxon>Embryophyta</taxon>
        <taxon>Tracheophyta</taxon>
        <taxon>Spermatophyta</taxon>
        <taxon>Magnoliopsida</taxon>
        <taxon>eudicotyledons</taxon>
        <taxon>Gunneridae</taxon>
        <taxon>Pentapetalae</taxon>
        <taxon>asterids</taxon>
        <taxon>campanulids</taxon>
        <taxon>Escalloniales</taxon>
        <taxon>Escalloniaceae</taxon>
        <taxon>Escallonia</taxon>
    </lineage>
</organism>
<protein>
    <recommendedName>
        <fullName evidence="3">Retrovirus-related Pol polyprotein from transposon TNT 1-94</fullName>
    </recommendedName>
</protein>
<comment type="caution">
    <text evidence="1">The sequence shown here is derived from an EMBL/GenBank/DDBJ whole genome shotgun (WGS) entry which is preliminary data.</text>
</comment>